<dbReference type="Proteomes" id="UP000198460">
    <property type="component" value="Unassembled WGS sequence"/>
</dbReference>
<evidence type="ECO:0000313" key="1">
    <source>
        <dbReference type="EMBL" id="SMF98739.1"/>
    </source>
</evidence>
<sequence length="50" mass="5428">MGGTRWCNGSTASEATRCRDLTTAGGDPVSIARVKHAGAVYRKERFLLFI</sequence>
<dbReference type="EMBL" id="FXAN01000034">
    <property type="protein sequence ID" value="SMF98739.1"/>
    <property type="molecule type" value="Genomic_DNA"/>
</dbReference>
<organism evidence="1 2">
    <name type="scientific">Burkholderia singularis</name>
    <dbReference type="NCBI Taxonomy" id="1503053"/>
    <lineage>
        <taxon>Bacteria</taxon>
        <taxon>Pseudomonadati</taxon>
        <taxon>Pseudomonadota</taxon>
        <taxon>Betaproteobacteria</taxon>
        <taxon>Burkholderiales</taxon>
        <taxon>Burkholderiaceae</taxon>
        <taxon>Burkholderia</taxon>
        <taxon>pseudomallei group</taxon>
    </lineage>
</organism>
<reference evidence="1 2" key="1">
    <citation type="submission" date="2017-04" db="EMBL/GenBank/DDBJ databases">
        <authorList>
            <person name="Afonso C.L."/>
            <person name="Miller P.J."/>
            <person name="Scott M.A."/>
            <person name="Spackman E."/>
            <person name="Goraichik I."/>
            <person name="Dimitrov K.M."/>
            <person name="Suarez D.L."/>
            <person name="Swayne D.E."/>
        </authorList>
    </citation>
    <scope>NUCLEOTIDE SEQUENCE [LARGE SCALE GENOMIC DNA]</scope>
    <source>
        <strain evidence="1">LMG 28154</strain>
    </source>
</reference>
<accession>A0A238H0I4</accession>
<proteinExistence type="predicted"/>
<evidence type="ECO:0000313" key="2">
    <source>
        <dbReference type="Proteomes" id="UP000198460"/>
    </source>
</evidence>
<gene>
    <name evidence="1" type="ORF">BSIN_2025</name>
</gene>
<dbReference type="AlphaFoldDB" id="A0A238H0I4"/>
<name>A0A238H0I4_9BURK</name>
<protein>
    <submittedName>
        <fullName evidence="1">Uncharacterized protein</fullName>
    </submittedName>
</protein>